<name>A0A7G9YDF5_9EURY</name>
<sequence>MAIKKILEAIFEQDFIDTSYGFRPNRSCHDALKKLNKTIMTGPVNFVVDMDISKFFDTVDHKRLMECLKQRIVDPSLLQLIGRFLKSGIMEEGKYFETEMGTPQGGILSPVLANVYLHYALDKWFEDEVKPQLPRFCTAYPICRRLCRMLRERNRSQNIWRRFGTAYG</sequence>
<dbReference type="EMBL" id="MT631166">
    <property type="protein sequence ID" value="QNO46039.1"/>
    <property type="molecule type" value="Genomic_DNA"/>
</dbReference>
<dbReference type="PANTHER" id="PTHR34047:SF8">
    <property type="entry name" value="PROTEIN YKFC"/>
    <property type="match status" value="1"/>
</dbReference>
<evidence type="ECO:0000313" key="2">
    <source>
        <dbReference type="EMBL" id="QNO45159.1"/>
    </source>
</evidence>
<dbReference type="AlphaFoldDB" id="A0A7G9YDF5"/>
<dbReference type="SUPFAM" id="SSF56672">
    <property type="entry name" value="DNA/RNA polymerases"/>
    <property type="match status" value="1"/>
</dbReference>
<protein>
    <recommendedName>
        <fullName evidence="1">Reverse transcriptase domain-containing protein</fullName>
    </recommendedName>
</protein>
<organism evidence="3">
    <name type="scientific">Candidatus Methanogaster sp. ANME-2c ERB4</name>
    <dbReference type="NCBI Taxonomy" id="2759911"/>
    <lineage>
        <taxon>Archaea</taxon>
        <taxon>Methanobacteriati</taxon>
        <taxon>Methanobacteriota</taxon>
        <taxon>Stenosarchaea group</taxon>
        <taxon>Methanomicrobia</taxon>
        <taxon>Methanosarcinales</taxon>
        <taxon>ANME-2 cluster</taxon>
        <taxon>Candidatus Methanogasteraceae</taxon>
        <taxon>Candidatus Methanogaster</taxon>
    </lineage>
</organism>
<proteinExistence type="predicted"/>
<dbReference type="InterPro" id="IPR000477">
    <property type="entry name" value="RT_dom"/>
</dbReference>
<dbReference type="EMBL" id="MT631077">
    <property type="protein sequence ID" value="QNO45159.1"/>
    <property type="molecule type" value="Genomic_DNA"/>
</dbReference>
<dbReference type="PANTHER" id="PTHR34047">
    <property type="entry name" value="NUCLEAR INTRON MATURASE 1, MITOCHONDRIAL-RELATED"/>
    <property type="match status" value="1"/>
</dbReference>
<evidence type="ECO:0000259" key="1">
    <source>
        <dbReference type="PROSITE" id="PS50878"/>
    </source>
</evidence>
<evidence type="ECO:0000313" key="3">
    <source>
        <dbReference type="EMBL" id="QNO46039.1"/>
    </source>
</evidence>
<accession>A0A7G9YDF5</accession>
<reference evidence="3" key="1">
    <citation type="submission" date="2020-06" db="EMBL/GenBank/DDBJ databases">
        <title>Unique genomic features of the anaerobic methanotrophic archaea.</title>
        <authorList>
            <person name="Chadwick G.L."/>
            <person name="Skennerton C.T."/>
            <person name="Laso-Perez R."/>
            <person name="Leu A.O."/>
            <person name="Speth D.R."/>
            <person name="Yu H."/>
            <person name="Morgan-Lang C."/>
            <person name="Hatzenpichler R."/>
            <person name="Goudeau D."/>
            <person name="Malmstrom R."/>
            <person name="Brazelton W.J."/>
            <person name="Woyke T."/>
            <person name="Hallam S.J."/>
            <person name="Tyson G.W."/>
            <person name="Wegener G."/>
            <person name="Boetius A."/>
            <person name="Orphan V."/>
        </authorList>
    </citation>
    <scope>NUCLEOTIDE SEQUENCE</scope>
</reference>
<dbReference type="InterPro" id="IPR043502">
    <property type="entry name" value="DNA/RNA_pol_sf"/>
</dbReference>
<feature type="domain" description="Reverse transcriptase" evidence="1">
    <location>
        <begin position="1"/>
        <end position="168"/>
    </location>
</feature>
<dbReference type="Pfam" id="PF00078">
    <property type="entry name" value="RVT_1"/>
    <property type="match status" value="1"/>
</dbReference>
<gene>
    <name evidence="2" type="ORF">GMDKAGHH_00012</name>
    <name evidence="3" type="ORF">OOGCPJEC_00024</name>
</gene>
<dbReference type="InterPro" id="IPR051083">
    <property type="entry name" value="GrpII_Intron_Splice-Mob/Def"/>
</dbReference>
<dbReference type="PROSITE" id="PS50878">
    <property type="entry name" value="RT_POL"/>
    <property type="match status" value="1"/>
</dbReference>
<dbReference type="CDD" id="cd01651">
    <property type="entry name" value="RT_G2_intron"/>
    <property type="match status" value="1"/>
</dbReference>